<evidence type="ECO:0000313" key="1">
    <source>
        <dbReference type="EMBL" id="MBR0553762.1"/>
    </source>
</evidence>
<keyword evidence="2" id="KW-1185">Reference proteome</keyword>
<dbReference type="RefSeq" id="WP_284055004.1">
    <property type="nucleotide sequence ID" value="NZ_JAGRQC010000004.1"/>
</dbReference>
<dbReference type="AlphaFoldDB" id="A0A8T4II92"/>
<accession>A0A8T4II92</accession>
<sequence length="96" mass="10949">MSEILPTLMLLCVACLLARLVAAMPYWLAKTIIRVSANLHRRREQRLRAQLVEAGAQDRTDLWAEPSRADRALLRASLDIALKRTALRSMFPTHVR</sequence>
<comment type="caution">
    <text evidence="1">The sequence shown here is derived from an EMBL/GenBank/DDBJ whole genome shotgun (WGS) entry which is preliminary data.</text>
</comment>
<proteinExistence type="predicted"/>
<dbReference type="EMBL" id="JAGRQC010000004">
    <property type="protein sequence ID" value="MBR0553762.1"/>
    <property type="molecule type" value="Genomic_DNA"/>
</dbReference>
<gene>
    <name evidence="1" type="ORF">J7S20_14720</name>
</gene>
<protein>
    <submittedName>
        <fullName evidence="1">Uncharacterized protein</fullName>
    </submittedName>
</protein>
<organism evidence="1 2">
    <name type="scientific">Stakelama marina</name>
    <dbReference type="NCBI Taxonomy" id="2826939"/>
    <lineage>
        <taxon>Bacteria</taxon>
        <taxon>Pseudomonadati</taxon>
        <taxon>Pseudomonadota</taxon>
        <taxon>Alphaproteobacteria</taxon>
        <taxon>Sphingomonadales</taxon>
        <taxon>Sphingomonadaceae</taxon>
        <taxon>Stakelama</taxon>
    </lineage>
</organism>
<dbReference type="Proteomes" id="UP000676996">
    <property type="component" value="Unassembled WGS sequence"/>
</dbReference>
<evidence type="ECO:0000313" key="2">
    <source>
        <dbReference type="Proteomes" id="UP000676996"/>
    </source>
</evidence>
<name>A0A8T4II92_9SPHN</name>
<reference evidence="1" key="1">
    <citation type="submission" date="2021-04" db="EMBL/GenBank/DDBJ databases">
        <title>Ouciella asimina sp. nov., isolated from the surface seawater in the hydrothermal field of Okinawa Trough.</title>
        <authorList>
            <person name="Shuang W."/>
        </authorList>
    </citation>
    <scope>NUCLEOTIDE SEQUENCE</scope>
    <source>
        <strain evidence="1">LXI357</strain>
    </source>
</reference>